<keyword evidence="9 15" id="KW-0543">Viral nucleoprotein</keyword>
<keyword evidence="5" id="KW-1139">Helical capsid protein</keyword>
<keyword evidence="8" id="KW-0694">RNA-binding</keyword>
<comment type="subunit">
    <text evidence="13">Probable homooligomer; forms a double superhelical polymer. Monomer.</text>
</comment>
<evidence type="ECO:0000256" key="11">
    <source>
        <dbReference type="ARBA" id="ARBA00033344"/>
    </source>
</evidence>
<reference evidence="15" key="1">
    <citation type="submission" date="2021-12" db="EMBL/GenBank/DDBJ databases">
        <authorList>
            <person name="Tan Z.-Z."/>
            <person name="Pan Y.-F."/>
            <person name="Zhang Y.-Z."/>
        </authorList>
    </citation>
    <scope>NUCLEOTIDE SEQUENCE</scope>
    <source>
        <strain evidence="15">WFS_SheQu</strain>
    </source>
</reference>
<feature type="region of interest" description="Disordered" evidence="14">
    <location>
        <begin position="520"/>
        <end position="544"/>
    </location>
</feature>
<dbReference type="GO" id="GO:0003723">
    <property type="term" value="F:RNA binding"/>
    <property type="evidence" value="ECO:0007669"/>
    <property type="project" value="UniProtKB-KW"/>
</dbReference>
<dbReference type="GO" id="GO:0019029">
    <property type="term" value="C:helical viral capsid"/>
    <property type="evidence" value="ECO:0007669"/>
    <property type="project" value="UniProtKB-KW"/>
</dbReference>
<evidence type="ECO:0000256" key="10">
    <source>
        <dbReference type="ARBA" id="ARBA00023274"/>
    </source>
</evidence>
<dbReference type="Proteomes" id="UP001183211">
    <property type="component" value="Genome"/>
</dbReference>
<evidence type="ECO:0000313" key="16">
    <source>
        <dbReference type="Proteomes" id="UP001183211"/>
    </source>
</evidence>
<dbReference type="InterPro" id="IPR003486">
    <property type="entry name" value="Nairo_nucleocap"/>
</dbReference>
<accession>A0A8T9KP47</accession>
<evidence type="ECO:0000256" key="1">
    <source>
        <dbReference type="ARBA" id="ARBA00001936"/>
    </source>
</evidence>
<sequence>MENKIVASDIPSLKAWMNENFQGAVLSTEFTNSESLMLSVPNLSGHLQDAMSASTDQEKDAIFSKALVDATKYSAPLMACAWTSSTSMVNRGLAWFDINRDDPIFVSWDSKYQDLKMKPPSMEQLIDYQKCALKWRRDLGYGIMPETSILVSSVLMNFAVPSTLVISMKDMISDMIRRKGGPNLNRKPVNPEHIDCCELIMGGNLGAVLNPSWGELDKVNSKGQMLLTTGFANLINRNGNESILQIDDAIKKFDAWNQNQDIYDKEKGKQAVEVLKFALEEAQKMGGGAAGYRSQVAQMDTVFSSYYWLWKSGVKPNSFSTVSDFLFELGQAPRGNSKVIKALTSTGLKWGKPLVNLFADNSFKQDRIHMHPGVLTAGRLSEMGVCFGVIPASRPIYAAKGSGFAKSILNIKTSGNNPAANVIVQLFDIQKQARTLTDMDVVSSEHLLHQILVSKRSPFQNAFQVSGNPTDVNIITALMDAPSGTDDVNKPKYEEIEALAAKKLEERRKKLSSMQIGVAKRGMTPGNLPVPGTRPAETPSGHSLEGLSLVSLDDDVAPQLAQHQASGHLPNERKEIKMSSLEASKQPNQGVHFRQVNYQYSTPAGAEGGFMPGQFVTLPTPENVPLYGQTAAPVFLMPSSQLQPTMPNASDYFK</sequence>
<evidence type="ECO:0000313" key="15">
    <source>
        <dbReference type="EMBL" id="UOL48897.1"/>
    </source>
</evidence>
<evidence type="ECO:0000256" key="4">
    <source>
        <dbReference type="ARBA" id="ARBA00014389"/>
    </source>
</evidence>
<evidence type="ECO:0000256" key="2">
    <source>
        <dbReference type="ARBA" id="ARBA00004328"/>
    </source>
</evidence>
<dbReference type="EMBL" id="OM030323">
    <property type="protein sequence ID" value="UOL48897.1"/>
    <property type="molecule type" value="Viral_cRNA"/>
</dbReference>
<comment type="function">
    <text evidence="12">Binds dsRNA and ssRNA and probably participates in the packaging of viral genome. In the dsRNA binding mode, the nucleocapsid protein specifically binds to the vRNA panhandle secondary structure formed at the termini of viral genome. Does not discriminate between viral and nonviral RNAs through ssRNA binding mode. Displays dsDNA endonuclease activity that is sequence non-specific.</text>
</comment>
<protein>
    <recommendedName>
        <fullName evidence="4">Nucleoprotein</fullName>
    </recommendedName>
    <alternativeName>
        <fullName evidence="11">Nucleocapsid protein</fullName>
    </alternativeName>
</protein>
<evidence type="ECO:0000256" key="3">
    <source>
        <dbReference type="ARBA" id="ARBA00009355"/>
    </source>
</evidence>
<gene>
    <name evidence="15" type="primary">nucleocapsid protein</name>
</gene>
<evidence type="ECO:0000256" key="7">
    <source>
        <dbReference type="ARBA" id="ARBA00022844"/>
    </source>
</evidence>
<name>A0A8T9KP47_9VIRU</name>
<evidence type="ECO:0000256" key="8">
    <source>
        <dbReference type="ARBA" id="ARBA00022884"/>
    </source>
</evidence>
<evidence type="ECO:0000256" key="6">
    <source>
        <dbReference type="ARBA" id="ARBA00022561"/>
    </source>
</evidence>
<comment type="subcellular location">
    <subcellularLocation>
        <location evidence="2">Virion</location>
    </subcellularLocation>
</comment>
<evidence type="ECO:0000256" key="12">
    <source>
        <dbReference type="ARBA" id="ARBA00046210"/>
    </source>
</evidence>
<keyword evidence="10" id="KW-0687">Ribonucleoprotein</keyword>
<keyword evidence="7" id="KW-0946">Virion</keyword>
<dbReference type="Pfam" id="PF02477">
    <property type="entry name" value="Nairo_nucleo"/>
    <property type="match status" value="1"/>
</dbReference>
<comment type="cofactor">
    <cofactor evidence="1">
        <name>Mn(2+)</name>
        <dbReference type="ChEBI" id="CHEBI:29035"/>
    </cofactor>
</comment>
<dbReference type="GO" id="GO:1990904">
    <property type="term" value="C:ribonucleoprotein complex"/>
    <property type="evidence" value="ECO:0007669"/>
    <property type="project" value="UniProtKB-KW"/>
</dbReference>
<dbReference type="GO" id="GO:0019013">
    <property type="term" value="C:viral nucleocapsid"/>
    <property type="evidence" value="ECO:0007669"/>
    <property type="project" value="UniProtKB-KW"/>
</dbReference>
<organism evidence="15 16">
    <name type="scientific">Wufeng Crocidura attenuata orthonairovirus 1</name>
    <dbReference type="NCBI Taxonomy" id="2929009"/>
    <lineage>
        <taxon>Viruses</taxon>
        <taxon>Riboviria</taxon>
        <taxon>Orthornavirae</taxon>
        <taxon>Negarnaviricota</taxon>
        <taxon>Polyploviricotina</taxon>
        <taxon>Bunyaviricetes</taxon>
        <taxon>Hareavirales</taxon>
        <taxon>Nairoviridae</taxon>
        <taxon>Orthonairovirus</taxon>
        <taxon>Orthonairovirus crocidurae</taxon>
    </lineage>
</organism>
<evidence type="ECO:0000256" key="13">
    <source>
        <dbReference type="ARBA" id="ARBA00046354"/>
    </source>
</evidence>
<dbReference type="Gene3D" id="1.20.58.1110">
    <property type="match status" value="1"/>
</dbReference>
<evidence type="ECO:0000256" key="14">
    <source>
        <dbReference type="SAM" id="MobiDB-lite"/>
    </source>
</evidence>
<proteinExistence type="inferred from homology"/>
<evidence type="ECO:0000256" key="9">
    <source>
        <dbReference type="ARBA" id="ARBA00023086"/>
    </source>
</evidence>
<keyword evidence="16" id="KW-1185">Reference proteome</keyword>
<comment type="similarity">
    <text evidence="3">Belongs to the nairovirus nucleocapsid protein family.</text>
</comment>
<keyword evidence="6" id="KW-0167">Capsid protein</keyword>
<evidence type="ECO:0000256" key="5">
    <source>
        <dbReference type="ARBA" id="ARBA00022497"/>
    </source>
</evidence>